<accession>A0A2T4H8U9</accession>
<feature type="region of interest" description="Disordered" evidence="1">
    <location>
        <begin position="1"/>
        <end position="97"/>
    </location>
</feature>
<evidence type="ECO:0000313" key="4">
    <source>
        <dbReference type="Proteomes" id="UP000241587"/>
    </source>
</evidence>
<reference evidence="2 4" key="1">
    <citation type="submission" date="2018-02" db="EMBL/GenBank/DDBJ databases">
        <title>Fusarium culmorum secondary metabolites in fungal-bacterial-plant interactions.</title>
        <authorList>
            <person name="Schmidt R."/>
        </authorList>
    </citation>
    <scope>NUCLEOTIDE SEQUENCE [LARGE SCALE GENOMIC DNA]</scope>
    <source>
        <strain evidence="2 4">PV</strain>
    </source>
</reference>
<evidence type="ECO:0000313" key="2">
    <source>
        <dbReference type="EMBL" id="PTD12223.1"/>
    </source>
</evidence>
<dbReference type="Proteomes" id="UP000663297">
    <property type="component" value="Chromosome 4"/>
</dbReference>
<feature type="compositionally biased region" description="Basic and acidic residues" evidence="1">
    <location>
        <begin position="71"/>
        <end position="90"/>
    </location>
</feature>
<evidence type="ECO:0008006" key="5">
    <source>
        <dbReference type="Google" id="ProtNLM"/>
    </source>
</evidence>
<protein>
    <recommendedName>
        <fullName evidence="5">BTB domain-containing protein</fullName>
    </recommendedName>
</protein>
<proteinExistence type="predicted"/>
<name>A0A2T4H8U9_FUSCU</name>
<dbReference type="EMBL" id="PVEM01000001">
    <property type="protein sequence ID" value="PTD12223.1"/>
    <property type="molecule type" value="Genomic_DNA"/>
</dbReference>
<dbReference type="Proteomes" id="UP000241587">
    <property type="component" value="Unassembled WGS sequence"/>
</dbReference>
<keyword evidence="4" id="KW-1185">Reference proteome</keyword>
<gene>
    <name evidence="2" type="ORF">FCULG_00005042</name>
    <name evidence="3" type="ORF">HYE67_010087</name>
</gene>
<organism evidence="2 4">
    <name type="scientific">Fusarium culmorum</name>
    <dbReference type="NCBI Taxonomy" id="5516"/>
    <lineage>
        <taxon>Eukaryota</taxon>
        <taxon>Fungi</taxon>
        <taxon>Dikarya</taxon>
        <taxon>Ascomycota</taxon>
        <taxon>Pezizomycotina</taxon>
        <taxon>Sordariomycetes</taxon>
        <taxon>Hypocreomycetidae</taxon>
        <taxon>Hypocreales</taxon>
        <taxon>Nectriaceae</taxon>
        <taxon>Fusarium</taxon>
    </lineage>
</organism>
<sequence length="526" mass="59303">MSDWTSEEYWISGSYHDPESNDRSNSEPDHPTSEPDTRALKTKGWVPRSNQCHSELDNHAAETGSWASLGDTRDSEPDNRASETVRRVPTPDRWGSEPVNLVAGAQWGDTRADIWVPYKYHRDSEFDRCPSEPDSPPRLNHWFAKPAIRGHTRMGRPSTYVFDSYGDTCITLYTSKDRAFYFSGDTVSNVPSDGVSRSEFSVSSDWGKVAHEDCDAASVHSSDSRHEYHEYGEIPGSSPGQVEIRVLVSGKHLELGSDYFTELFSSPGAEQLIGDSGFYELQARGWDPVAHQTVLAILHGYHKDVPKSPSIELLAELTMVVNHYGCHESVEPHAKVWVEHLRSNLPTEYGSDCILSIAISWVFDDQDIFQKTTELALTHSHGLIKVEDDRLPLPDGLLAALDLYHFLREEQGGCKICSTMMLGTLTKEMFKLGWKNQDDRLSLQDLSIEECVQIIDAVHVPKVHSYDDCRRGSTLYEALLPALMKSIEQLPIFCLAGKKPMDIEPTIDPDQNPYVHYDWWDTKSRG</sequence>
<reference evidence="3" key="2">
    <citation type="submission" date="2020-11" db="EMBL/GenBank/DDBJ databases">
        <title>The chromosome-scale genome resource for two endophytic Fusarium species: F. culmorum and F. pseudograminearum.</title>
        <authorList>
            <person name="Yuan Z."/>
        </authorList>
    </citation>
    <scope>NUCLEOTIDE SEQUENCE</scope>
    <source>
        <strain evidence="3">Class2-1B</strain>
    </source>
</reference>
<dbReference type="OrthoDB" id="5326346at2759"/>
<dbReference type="EMBL" id="CP064750">
    <property type="protein sequence ID" value="QPC67856.1"/>
    <property type="molecule type" value="Genomic_DNA"/>
</dbReference>
<dbReference type="AlphaFoldDB" id="A0A2T4H8U9"/>
<feature type="compositionally biased region" description="Basic and acidic residues" evidence="1">
    <location>
        <begin position="16"/>
        <end position="39"/>
    </location>
</feature>
<evidence type="ECO:0000313" key="3">
    <source>
        <dbReference type="EMBL" id="QPC67856.1"/>
    </source>
</evidence>
<evidence type="ECO:0000256" key="1">
    <source>
        <dbReference type="SAM" id="MobiDB-lite"/>
    </source>
</evidence>